<dbReference type="AlphaFoldDB" id="A0A1H1S416"/>
<dbReference type="Gene3D" id="3.30.1050.10">
    <property type="entry name" value="SCP2 sterol-binding domain"/>
    <property type="match status" value="1"/>
</dbReference>
<dbReference type="OrthoDB" id="2853714at2"/>
<evidence type="ECO:0008006" key="3">
    <source>
        <dbReference type="Google" id="ProtNLM"/>
    </source>
</evidence>
<organism evidence="1 2">
    <name type="scientific">Brevibacterium sandarakinum</name>
    <dbReference type="NCBI Taxonomy" id="629680"/>
    <lineage>
        <taxon>Bacteria</taxon>
        <taxon>Bacillati</taxon>
        <taxon>Actinomycetota</taxon>
        <taxon>Actinomycetes</taxon>
        <taxon>Micrococcales</taxon>
        <taxon>Brevibacteriaceae</taxon>
        <taxon>Brevibacterium</taxon>
    </lineage>
</organism>
<dbReference type="RefSeq" id="WP_092109078.1">
    <property type="nucleotide sequence ID" value="NZ_LT629739.1"/>
</dbReference>
<dbReference type="InterPro" id="IPR036527">
    <property type="entry name" value="SCP2_sterol-bd_dom_sf"/>
</dbReference>
<dbReference type="EMBL" id="LT629739">
    <property type="protein sequence ID" value="SDS42737.1"/>
    <property type="molecule type" value="Genomic_DNA"/>
</dbReference>
<dbReference type="Proteomes" id="UP000199700">
    <property type="component" value="Chromosome"/>
</dbReference>
<evidence type="ECO:0000313" key="2">
    <source>
        <dbReference type="Proteomes" id="UP000199700"/>
    </source>
</evidence>
<protein>
    <recommendedName>
        <fullName evidence="3">SCP-2 sterol transfer family protein</fullName>
    </recommendedName>
</protein>
<dbReference type="STRING" id="629680.SAMN04489751_1987"/>
<proteinExistence type="predicted"/>
<accession>A0A1H1S416</accession>
<reference evidence="1" key="1">
    <citation type="submission" date="2016-10" db="EMBL/GenBank/DDBJ databases">
        <authorList>
            <person name="Varghese N."/>
            <person name="Submissions S."/>
        </authorList>
    </citation>
    <scope>NUCLEOTIDE SEQUENCE [LARGE SCALE GENOMIC DNA]</scope>
    <source>
        <strain evidence="1">DSM 22082</strain>
    </source>
</reference>
<keyword evidence="2" id="KW-1185">Reference proteome</keyword>
<gene>
    <name evidence="1" type="ORF">SAMN04489751_1987</name>
</gene>
<dbReference type="SUPFAM" id="SSF55718">
    <property type="entry name" value="SCP-like"/>
    <property type="match status" value="1"/>
</dbReference>
<sequence length="139" mass="15697">MTAITKTTMSPQEWAEAFTQANDQDPEIDAHGKYFTCSYLLDMEDHLFVIRMNAGKVAEIAVDPGPLDAAYQFAIKASSATWREFAQPMPKPMFHGIWSATFQRDMRLEGEILVLMQNLRCVTRQIELLRTTGVPCLAP</sequence>
<evidence type="ECO:0000313" key="1">
    <source>
        <dbReference type="EMBL" id="SDS42737.1"/>
    </source>
</evidence>
<name>A0A1H1S416_BRESA</name>